<feature type="transmembrane region" description="Helical" evidence="1">
    <location>
        <begin position="35"/>
        <end position="59"/>
    </location>
</feature>
<dbReference type="Pfam" id="PF16316">
    <property type="entry name" value="DUF4956"/>
    <property type="match status" value="1"/>
</dbReference>
<proteinExistence type="predicted"/>
<dbReference type="InterPro" id="IPR032531">
    <property type="entry name" value="DUF4956"/>
</dbReference>
<evidence type="ECO:0008006" key="4">
    <source>
        <dbReference type="Google" id="ProtNLM"/>
    </source>
</evidence>
<keyword evidence="1" id="KW-1133">Transmembrane helix</keyword>
<keyword evidence="1" id="KW-0812">Transmembrane</keyword>
<feature type="transmembrane region" description="Helical" evidence="1">
    <location>
        <begin position="119"/>
        <end position="136"/>
    </location>
</feature>
<evidence type="ECO:0000313" key="2">
    <source>
        <dbReference type="EMBL" id="KAA6303611.1"/>
    </source>
</evidence>
<accession>A0A5M8P5B7</accession>
<dbReference type="EMBL" id="SNRX01000001">
    <property type="protein sequence ID" value="KAA6303611.1"/>
    <property type="molecule type" value="Genomic_DNA"/>
</dbReference>
<feature type="transmembrane region" description="Helical" evidence="1">
    <location>
        <begin position="66"/>
        <end position="84"/>
    </location>
</feature>
<sequence>MIQSDIDPQIAAEHVQELAQQGLSFMGVDVFNSSMLLSLLIRFIANFLVCWIIIQFFYYKKSTRKDYYFTFILFSVTIFLLLFILQNLSMGTGFALGLFCIFGMIRYRTESIQIREMTYLFLIIGVSAVNGLSIDVDYTTLLTANLLFIAIVWGLESMIKQNASKIILYEKIALITPDKYNEMLADLKQRTGLDIISVEVGHIDFLRDVAYLKVYYQPKSDEINTIDHITKFS</sequence>
<name>A0A5M8P5B7_9BACT</name>
<organism evidence="2 3">
    <name type="scientific">Candidatus Ordinivivax streblomastigis</name>
    <dbReference type="NCBI Taxonomy" id="2540710"/>
    <lineage>
        <taxon>Bacteria</taxon>
        <taxon>Pseudomonadati</taxon>
        <taxon>Bacteroidota</taxon>
        <taxon>Bacteroidia</taxon>
        <taxon>Bacteroidales</taxon>
        <taxon>Candidatus Ordinivivax</taxon>
    </lineage>
</organism>
<dbReference type="AlphaFoldDB" id="A0A5M8P5B7"/>
<gene>
    <name evidence="2" type="ORF">EZS26_000162</name>
</gene>
<keyword evidence="1" id="KW-0472">Membrane</keyword>
<feature type="transmembrane region" description="Helical" evidence="1">
    <location>
        <begin position="90"/>
        <end position="107"/>
    </location>
</feature>
<protein>
    <recommendedName>
        <fullName evidence="4">DUF4956 domain-containing protein</fullName>
    </recommendedName>
</protein>
<comment type="caution">
    <text evidence="2">The sequence shown here is derived from an EMBL/GenBank/DDBJ whole genome shotgun (WGS) entry which is preliminary data.</text>
</comment>
<evidence type="ECO:0000256" key="1">
    <source>
        <dbReference type="SAM" id="Phobius"/>
    </source>
</evidence>
<reference evidence="2 3" key="1">
    <citation type="submission" date="2019-03" db="EMBL/GenBank/DDBJ databases">
        <title>Single cell metagenomics reveals metabolic interactions within the superorganism composed of flagellate Streblomastix strix and complex community of Bacteroidetes bacteria on its surface.</title>
        <authorList>
            <person name="Treitli S.C."/>
            <person name="Kolisko M."/>
            <person name="Husnik F."/>
            <person name="Keeling P."/>
            <person name="Hampl V."/>
        </authorList>
    </citation>
    <scope>NUCLEOTIDE SEQUENCE [LARGE SCALE GENOMIC DNA]</scope>
    <source>
        <strain evidence="2">St1</strain>
    </source>
</reference>
<dbReference type="Proteomes" id="UP000324575">
    <property type="component" value="Unassembled WGS sequence"/>
</dbReference>
<feature type="transmembrane region" description="Helical" evidence="1">
    <location>
        <begin position="142"/>
        <end position="159"/>
    </location>
</feature>
<evidence type="ECO:0000313" key="3">
    <source>
        <dbReference type="Proteomes" id="UP000324575"/>
    </source>
</evidence>